<dbReference type="PANTHER" id="PTHR30532:SF24">
    <property type="entry name" value="FERRIC ENTEROBACTIN-BINDING PERIPLASMIC PROTEIN FEPB"/>
    <property type="match status" value="1"/>
</dbReference>
<evidence type="ECO:0000256" key="1">
    <source>
        <dbReference type="ARBA" id="ARBA00004196"/>
    </source>
</evidence>
<keyword evidence="4" id="KW-0408">Iron</keyword>
<gene>
    <name evidence="8" type="ORF">NGAL_HAMBI1189_12310</name>
</gene>
<dbReference type="EMBL" id="CCRK01000002">
    <property type="protein sequence ID" value="CDZ46089.1"/>
    <property type="molecule type" value="Genomic_DNA"/>
</dbReference>
<keyword evidence="8" id="KW-0449">Lipoprotein</keyword>
<protein>
    <submittedName>
        <fullName evidence="8">Periplasmic iron-transport lipoprotein</fullName>
    </submittedName>
</protein>
<dbReference type="SUPFAM" id="SSF53807">
    <property type="entry name" value="Helical backbone' metal receptor"/>
    <property type="match status" value="1"/>
</dbReference>
<dbReference type="GO" id="GO:0030288">
    <property type="term" value="C:outer membrane-bounded periplasmic space"/>
    <property type="evidence" value="ECO:0007669"/>
    <property type="project" value="TreeGrafter"/>
</dbReference>
<evidence type="ECO:0000256" key="3">
    <source>
        <dbReference type="ARBA" id="ARBA00022448"/>
    </source>
</evidence>
<dbReference type="CDD" id="cd01146">
    <property type="entry name" value="FhuD"/>
    <property type="match status" value="1"/>
</dbReference>
<keyword evidence="5 6" id="KW-0732">Signal</keyword>
<evidence type="ECO:0000256" key="2">
    <source>
        <dbReference type="ARBA" id="ARBA00008814"/>
    </source>
</evidence>
<dbReference type="InterPro" id="IPR051313">
    <property type="entry name" value="Bact_iron-sidero_bind"/>
</dbReference>
<dbReference type="Gene3D" id="3.40.50.1980">
    <property type="entry name" value="Nitrogenase molybdenum iron protein domain"/>
    <property type="match status" value="2"/>
</dbReference>
<name>A0A0T7GFN1_NEOGA</name>
<keyword evidence="4" id="KW-0410">Iron transport</keyword>
<evidence type="ECO:0000313" key="8">
    <source>
        <dbReference type="EMBL" id="CDZ46089.1"/>
    </source>
</evidence>
<feature type="chain" id="PRO_5006683158" evidence="6">
    <location>
        <begin position="31"/>
        <end position="333"/>
    </location>
</feature>
<feature type="domain" description="Fe/B12 periplasmic-binding" evidence="7">
    <location>
        <begin position="52"/>
        <end position="317"/>
    </location>
</feature>
<evidence type="ECO:0000256" key="6">
    <source>
        <dbReference type="SAM" id="SignalP"/>
    </source>
</evidence>
<keyword evidence="4" id="KW-0406">Ion transport</keyword>
<proteinExistence type="inferred from homology"/>
<dbReference type="GO" id="GO:1901678">
    <property type="term" value="P:iron coordination entity transport"/>
    <property type="evidence" value="ECO:0007669"/>
    <property type="project" value="UniProtKB-ARBA"/>
</dbReference>
<dbReference type="InterPro" id="IPR002491">
    <property type="entry name" value="ABC_transptr_periplasmic_BD"/>
</dbReference>
<dbReference type="Proteomes" id="UP000039660">
    <property type="component" value="Unassembled WGS sequence"/>
</dbReference>
<evidence type="ECO:0000256" key="4">
    <source>
        <dbReference type="ARBA" id="ARBA00022496"/>
    </source>
</evidence>
<comment type="subcellular location">
    <subcellularLocation>
        <location evidence="1">Cell envelope</location>
    </subcellularLocation>
</comment>
<organism evidence="8 9">
    <name type="scientific">Neorhizobium galegae bv. officinalis</name>
    <dbReference type="NCBI Taxonomy" id="323656"/>
    <lineage>
        <taxon>Bacteria</taxon>
        <taxon>Pseudomonadati</taxon>
        <taxon>Pseudomonadota</taxon>
        <taxon>Alphaproteobacteria</taxon>
        <taxon>Hyphomicrobiales</taxon>
        <taxon>Rhizobiaceae</taxon>
        <taxon>Rhizobium/Agrobacterium group</taxon>
        <taxon>Neorhizobium</taxon>
    </lineage>
</organism>
<keyword evidence="3" id="KW-0813">Transport</keyword>
<evidence type="ECO:0000313" key="9">
    <source>
        <dbReference type="Proteomes" id="UP000039660"/>
    </source>
</evidence>
<feature type="signal peptide" evidence="6">
    <location>
        <begin position="1"/>
        <end position="30"/>
    </location>
</feature>
<sequence>MSDYSGHPMQVLRRLIVLSTLLLTASSACAEDFPRKIEHRYGSTVVTAKPGRVVTLSYIGHDFALALGIKPVGLRYWYGNNPKGVWPWAEKALGDEVPVVLSGQVDLERIAALHPDLIEGMWSGMTEAEYRFLSRIAPTLPPAADGGDYDMRWQEMTRVLGYATGRETVAKEIVDRLEGKFAAVRAAHPDWHTKTAVMASIRGLETFTSRDVRSRFLTALGFRTPDAVDALAAGRSFYVRLSPEDLTPIDTDVLIWLNSEKGRPEFASQPLYPFLRAVRTGREVHADVMLSAALSHSSPLSLDYALSSLVPELEKVLASTSPSNAASAGGQNP</sequence>
<comment type="similarity">
    <text evidence="2">Belongs to the bacterial solute-binding protein 8 family.</text>
</comment>
<evidence type="ECO:0000256" key="5">
    <source>
        <dbReference type="ARBA" id="ARBA00022729"/>
    </source>
</evidence>
<reference evidence="8 9" key="1">
    <citation type="submission" date="2014-08" db="EMBL/GenBank/DDBJ databases">
        <authorList>
            <person name="Chen Y.-H."/>
        </authorList>
    </citation>
    <scope>NUCLEOTIDE SEQUENCE [LARGE SCALE GENOMIC DNA]</scope>
</reference>
<dbReference type="Pfam" id="PF01497">
    <property type="entry name" value="Peripla_BP_2"/>
    <property type="match status" value="1"/>
</dbReference>
<dbReference type="AlphaFoldDB" id="A0A0T7GFN1"/>
<accession>A0A0T7GFN1</accession>
<dbReference type="PROSITE" id="PS50983">
    <property type="entry name" value="FE_B12_PBP"/>
    <property type="match status" value="1"/>
</dbReference>
<dbReference type="PANTHER" id="PTHR30532">
    <property type="entry name" value="IRON III DICITRATE-BINDING PERIPLASMIC PROTEIN"/>
    <property type="match status" value="1"/>
</dbReference>
<evidence type="ECO:0000259" key="7">
    <source>
        <dbReference type="PROSITE" id="PS50983"/>
    </source>
</evidence>